<evidence type="ECO:0000313" key="3">
    <source>
        <dbReference type="Proteomes" id="UP001223978"/>
    </source>
</evidence>
<keyword evidence="3" id="KW-1185">Reference proteome</keyword>
<gene>
    <name evidence="2" type="ORF">QIS96_37195</name>
</gene>
<feature type="domain" description="Insecticidal crystal toxin" evidence="1">
    <location>
        <begin position="254"/>
        <end position="371"/>
    </location>
</feature>
<dbReference type="Pfam" id="PF06101">
    <property type="entry name" value="Vps62"/>
    <property type="match status" value="1"/>
</dbReference>
<evidence type="ECO:0000313" key="2">
    <source>
        <dbReference type="EMBL" id="MDI3409443.1"/>
    </source>
</evidence>
<dbReference type="Gene3D" id="2.170.15.10">
    <property type="entry name" value="Proaerolysin, chain A, domain 3"/>
    <property type="match status" value="1"/>
</dbReference>
<dbReference type="PANTHER" id="PTHR48219">
    <property type="entry name" value="VACUOLAR PROTEIN SORTING-ASSOCIATED PROTEIN 62-RELATED"/>
    <property type="match status" value="1"/>
</dbReference>
<comment type="caution">
    <text evidence="2">The sequence shown here is derived from an EMBL/GenBank/DDBJ whole genome shotgun (WGS) entry which is preliminary data.</text>
</comment>
<dbReference type="EMBL" id="JASCIQ010000078">
    <property type="protein sequence ID" value="MDI3409443.1"/>
    <property type="molecule type" value="Genomic_DNA"/>
</dbReference>
<dbReference type="InterPro" id="IPR009291">
    <property type="entry name" value="Vps62"/>
</dbReference>
<dbReference type="Proteomes" id="UP001223978">
    <property type="component" value="Unassembled WGS sequence"/>
</dbReference>
<name>A0ABT6SMM9_9ACTN</name>
<dbReference type="RefSeq" id="WP_282547311.1">
    <property type="nucleotide sequence ID" value="NZ_JASCIQ010000078.1"/>
</dbReference>
<organism evidence="2 3">
    <name type="scientific">Streptomyces cavernicola</name>
    <dbReference type="NCBI Taxonomy" id="3043613"/>
    <lineage>
        <taxon>Bacteria</taxon>
        <taxon>Bacillati</taxon>
        <taxon>Actinomycetota</taxon>
        <taxon>Actinomycetes</taxon>
        <taxon>Kitasatosporales</taxon>
        <taxon>Streptomycetaceae</taxon>
        <taxon>Streptomyces</taxon>
    </lineage>
</organism>
<reference evidence="2 3" key="1">
    <citation type="submission" date="2023-05" db="EMBL/GenBank/DDBJ databases">
        <title>Draft genome sequence of Streptomyces sp. B-S-A6 isolated from a cave soil in Thailand.</title>
        <authorList>
            <person name="Chamroensaksri N."/>
            <person name="Muangham S."/>
        </authorList>
    </citation>
    <scope>NUCLEOTIDE SEQUENCE [LARGE SCALE GENOMIC DNA]</scope>
    <source>
        <strain evidence="2 3">B-S-A6</strain>
    </source>
</reference>
<proteinExistence type="predicted"/>
<sequence length="421" mass="45365">MATKTMAFGELELAFTDEFSWCWDDEDTGGKHWVSFWHPQAPKGFLPLGTVAFPAWGSANLNPKTGAKKVKDHVVALCAKESGTTAADMAPALAAPIAYEKIWTDVGTGGKYKGSLWRPIPPKGYVAMGCVVPKDTYEEPPLDAVTCVRVDLTDHATAALIYNDKGTGGKEAVSVWQNTVPRAYVDNTSGDTRALMSANTFTAHAAYGEPKSLPDMRILCLPMPVEKGPWPPAPELSDRSRPAERTAPVTANALCIPFTAVTDAERSVPWKLEHSPFYRIERKVSWELVDHVDNNTESPAKLSRTITTGVEKESANSFQITTGIQVTATAGVSAGAASASVSTTYSLELGFSQSTSVKELESKTVTVEKDVLPNTSLAAWVGSNSLQVVRADHTLVGTPLHFRGKSSVRYDQYPDKASASK</sequence>
<dbReference type="PANTHER" id="PTHR48219:SF2">
    <property type="entry name" value="VACUOLAR PROTEIN SORTING-ASSOCIATED PROTEIN 62"/>
    <property type="match status" value="1"/>
</dbReference>
<dbReference type="Pfam" id="PF05431">
    <property type="entry name" value="Toxin_10"/>
    <property type="match status" value="1"/>
</dbReference>
<dbReference type="InterPro" id="IPR008872">
    <property type="entry name" value="Toxin_P42"/>
</dbReference>
<protein>
    <submittedName>
        <fullName evidence="2">Vps62-related protein</fullName>
    </submittedName>
</protein>
<evidence type="ECO:0000259" key="1">
    <source>
        <dbReference type="Pfam" id="PF05431"/>
    </source>
</evidence>
<accession>A0ABT6SMM9</accession>